<dbReference type="PANTHER" id="PTHR13800">
    <property type="entry name" value="TRANSIENT RECEPTOR POTENTIAL CATION CHANNEL, SUBFAMILY M, MEMBER 6"/>
    <property type="match status" value="1"/>
</dbReference>
<feature type="transmembrane region" description="Helical" evidence="2">
    <location>
        <begin position="45"/>
        <end position="69"/>
    </location>
</feature>
<keyword evidence="4" id="KW-1185">Reference proteome</keyword>
<name>A0A2T7PUQ9_POMCA</name>
<dbReference type="AlphaFoldDB" id="A0A2T7PUQ9"/>
<reference evidence="3 4" key="1">
    <citation type="submission" date="2018-04" db="EMBL/GenBank/DDBJ databases">
        <title>The genome of golden apple snail Pomacea canaliculata provides insight into stress tolerance and invasive adaptation.</title>
        <authorList>
            <person name="Liu C."/>
            <person name="Liu B."/>
            <person name="Ren Y."/>
            <person name="Zhang Y."/>
            <person name="Wang H."/>
            <person name="Li S."/>
            <person name="Jiang F."/>
            <person name="Yin L."/>
            <person name="Zhang G."/>
            <person name="Qian W."/>
            <person name="Fan W."/>
        </authorList>
    </citation>
    <scope>NUCLEOTIDE SEQUENCE [LARGE SCALE GENOMIC DNA]</scope>
    <source>
        <strain evidence="3">SZHN2017</strain>
        <tissue evidence="3">Muscle</tissue>
    </source>
</reference>
<comment type="caution">
    <text evidence="3">The sequence shown here is derived from an EMBL/GenBank/DDBJ whole genome shotgun (WGS) entry which is preliminary data.</text>
</comment>
<feature type="region of interest" description="Disordered" evidence="1">
    <location>
        <begin position="258"/>
        <end position="291"/>
    </location>
</feature>
<keyword evidence="2" id="KW-0812">Transmembrane</keyword>
<feature type="transmembrane region" description="Helical" evidence="2">
    <location>
        <begin position="119"/>
        <end position="141"/>
    </location>
</feature>
<dbReference type="GO" id="GO:0030001">
    <property type="term" value="P:metal ion transport"/>
    <property type="evidence" value="ECO:0007669"/>
    <property type="project" value="TreeGrafter"/>
</dbReference>
<dbReference type="Proteomes" id="UP000245119">
    <property type="component" value="Linkage Group LG2"/>
</dbReference>
<evidence type="ECO:0008006" key="5">
    <source>
        <dbReference type="Google" id="ProtNLM"/>
    </source>
</evidence>
<sequence length="451" mass="51397">MECSALCRLRTRPKPVKAPITFTDKDKQENQEESKDKSMACTESVFARAIMEIILFFVIFLILFITYGIIKYSLDNKGEGVVNSSVVLALPVEAFWLTMGDRPEDDDVNDEDPKVIFRGIVRVAYMMFTAVLLINVLIAAFNSLYQRIDDQKQDVRKFQKFQTIVKYSKASVFPPPLNVFYLAWCLICYLKLECGGKDSENSKTDQDDFRMNVKKEDKEKLLKWAKVTTESPKQETPKTIEEIMNKVLDKYYIKRRLEKERRKHKEPANEAKDTEKPPEQIKKLTKLGGSESENLKTVDKMVKSAHYHAAEDTENLSRPINELTRHAESHSKRLEDVVRSLKHAETQAAKDTKNMSRLITELKDLLGCHNGVEMGSKPQATTEAENLSGKTEKIIGLVESLNKRLEDVVQMLQRTQAALSSQTAPTSHVKSPRPATSPRMSGYIVECLIVL</sequence>
<protein>
    <recommendedName>
        <fullName evidence="5">Ion transport domain-containing protein</fullName>
    </recommendedName>
</protein>
<organism evidence="3 4">
    <name type="scientific">Pomacea canaliculata</name>
    <name type="common">Golden apple snail</name>
    <dbReference type="NCBI Taxonomy" id="400727"/>
    <lineage>
        <taxon>Eukaryota</taxon>
        <taxon>Metazoa</taxon>
        <taxon>Spiralia</taxon>
        <taxon>Lophotrochozoa</taxon>
        <taxon>Mollusca</taxon>
        <taxon>Gastropoda</taxon>
        <taxon>Caenogastropoda</taxon>
        <taxon>Architaenioglossa</taxon>
        <taxon>Ampullarioidea</taxon>
        <taxon>Ampullariidae</taxon>
        <taxon>Pomacea</taxon>
    </lineage>
</organism>
<dbReference type="GO" id="GO:0005886">
    <property type="term" value="C:plasma membrane"/>
    <property type="evidence" value="ECO:0007669"/>
    <property type="project" value="TreeGrafter"/>
</dbReference>
<dbReference type="GO" id="GO:0005261">
    <property type="term" value="F:monoatomic cation channel activity"/>
    <property type="evidence" value="ECO:0007669"/>
    <property type="project" value="TreeGrafter"/>
</dbReference>
<evidence type="ECO:0000256" key="1">
    <source>
        <dbReference type="SAM" id="MobiDB-lite"/>
    </source>
</evidence>
<evidence type="ECO:0000313" key="4">
    <source>
        <dbReference type="Proteomes" id="UP000245119"/>
    </source>
</evidence>
<gene>
    <name evidence="3" type="ORF">C0Q70_04112</name>
</gene>
<proteinExistence type="predicted"/>
<accession>A0A2T7PUQ9</accession>
<keyword evidence="2" id="KW-0472">Membrane</keyword>
<evidence type="ECO:0000313" key="3">
    <source>
        <dbReference type="EMBL" id="PVD37117.1"/>
    </source>
</evidence>
<feature type="compositionally biased region" description="Basic and acidic residues" evidence="1">
    <location>
        <begin position="258"/>
        <end position="282"/>
    </location>
</feature>
<dbReference type="InterPro" id="IPR050927">
    <property type="entry name" value="TRPM"/>
</dbReference>
<dbReference type="OrthoDB" id="6240031at2759"/>
<evidence type="ECO:0000256" key="2">
    <source>
        <dbReference type="SAM" id="Phobius"/>
    </source>
</evidence>
<dbReference type="PANTHER" id="PTHR13800:SF1">
    <property type="entry name" value="TRANSIENT RECEPTOR POTENTIAL CATION CHANNEL TRPM"/>
    <property type="match status" value="1"/>
</dbReference>
<dbReference type="EMBL" id="PZQS01000002">
    <property type="protein sequence ID" value="PVD37117.1"/>
    <property type="molecule type" value="Genomic_DNA"/>
</dbReference>
<keyword evidence="2" id="KW-1133">Transmembrane helix</keyword>